<dbReference type="Gene3D" id="1.10.238.10">
    <property type="entry name" value="EF-hand"/>
    <property type="match status" value="1"/>
</dbReference>
<keyword evidence="3" id="KW-0238">DNA-binding</keyword>
<dbReference type="SUPFAM" id="SSF46894">
    <property type="entry name" value="C-terminal effector domain of the bipartite response regulators"/>
    <property type="match status" value="1"/>
</dbReference>
<protein>
    <submittedName>
        <fullName evidence="3">DNA-binding CsgD family transcriptional regulator</fullName>
    </submittedName>
</protein>
<evidence type="ECO:0000256" key="1">
    <source>
        <dbReference type="SAM" id="Phobius"/>
    </source>
</evidence>
<dbReference type="InterPro" id="IPR000792">
    <property type="entry name" value="Tscrpt_reg_LuxR_C"/>
</dbReference>
<dbReference type="CDD" id="cd06171">
    <property type="entry name" value="Sigma70_r4"/>
    <property type="match status" value="1"/>
</dbReference>
<dbReference type="Pfam" id="PF13499">
    <property type="entry name" value="EF-hand_7"/>
    <property type="match status" value="1"/>
</dbReference>
<dbReference type="InterPro" id="IPR002048">
    <property type="entry name" value="EF_hand_dom"/>
</dbReference>
<dbReference type="InterPro" id="IPR036388">
    <property type="entry name" value="WH-like_DNA-bd_sf"/>
</dbReference>
<dbReference type="InterPro" id="IPR011992">
    <property type="entry name" value="EF-hand-dom_pair"/>
</dbReference>
<dbReference type="Gene3D" id="1.10.10.10">
    <property type="entry name" value="Winged helix-like DNA-binding domain superfamily/Winged helix DNA-binding domain"/>
    <property type="match status" value="1"/>
</dbReference>
<dbReference type="InterPro" id="IPR013249">
    <property type="entry name" value="RNA_pol_sigma70_r4_t2"/>
</dbReference>
<keyword evidence="1" id="KW-0812">Transmembrane</keyword>
<dbReference type="Pfam" id="PF08281">
    <property type="entry name" value="Sigma70_r4_2"/>
    <property type="match status" value="1"/>
</dbReference>
<dbReference type="GO" id="GO:0005509">
    <property type="term" value="F:calcium ion binding"/>
    <property type="evidence" value="ECO:0007669"/>
    <property type="project" value="InterPro"/>
</dbReference>
<keyword evidence="1" id="KW-0472">Membrane</keyword>
<sequence>MLDERMQAAISRLTENEKECLRRRLLPQTAKEMAIELGVSPHAVEKRLKMARTKLGLSSSLQAARLLVQAESQSQALVPHAADLVIDPARLHITLHPSERRWWCPGGRRRWWIGGIAMSITIAAAALALTLHGAPAPQQSAPAPQQKMKMYDGPFVPATPEQATAYLAQSFATMDKDKSGYLEANEAPRASVSVNNGPRKDVGAEQGGRMFLARFDTNGDGKVSKDEYIATRRPMVLAMGIPANWKPRN</sequence>
<dbReference type="SMART" id="SM00421">
    <property type="entry name" value="HTH_LUXR"/>
    <property type="match status" value="1"/>
</dbReference>
<keyword evidence="1" id="KW-1133">Transmembrane helix</keyword>
<organism evidence="3 4">
    <name type="scientific">Sphingomonas kyeonggiensis</name>
    <dbReference type="NCBI Taxonomy" id="1268553"/>
    <lineage>
        <taxon>Bacteria</taxon>
        <taxon>Pseudomonadati</taxon>
        <taxon>Pseudomonadota</taxon>
        <taxon>Alphaproteobacteria</taxon>
        <taxon>Sphingomonadales</taxon>
        <taxon>Sphingomonadaceae</taxon>
        <taxon>Sphingomonas</taxon>
    </lineage>
</organism>
<dbReference type="PROSITE" id="PS00018">
    <property type="entry name" value="EF_HAND_1"/>
    <property type="match status" value="1"/>
</dbReference>
<evidence type="ECO:0000313" key="3">
    <source>
        <dbReference type="EMBL" id="MBB4837183.1"/>
    </source>
</evidence>
<dbReference type="Proteomes" id="UP000575241">
    <property type="component" value="Unassembled WGS sequence"/>
</dbReference>
<dbReference type="InterPro" id="IPR016032">
    <property type="entry name" value="Sig_transdc_resp-reg_C-effctor"/>
</dbReference>
<dbReference type="EMBL" id="JACHLN010000001">
    <property type="protein sequence ID" value="MBB4837183.1"/>
    <property type="molecule type" value="Genomic_DNA"/>
</dbReference>
<dbReference type="PROSITE" id="PS50222">
    <property type="entry name" value="EF_HAND_2"/>
    <property type="match status" value="1"/>
</dbReference>
<name>A0A7W7NPU0_9SPHN</name>
<dbReference type="CDD" id="cd00051">
    <property type="entry name" value="EFh"/>
    <property type="match status" value="1"/>
</dbReference>
<evidence type="ECO:0000313" key="4">
    <source>
        <dbReference type="Proteomes" id="UP000575241"/>
    </source>
</evidence>
<dbReference type="GO" id="GO:0003677">
    <property type="term" value="F:DNA binding"/>
    <property type="evidence" value="ECO:0007669"/>
    <property type="project" value="UniProtKB-KW"/>
</dbReference>
<dbReference type="SUPFAM" id="SSF47473">
    <property type="entry name" value="EF-hand"/>
    <property type="match status" value="1"/>
</dbReference>
<proteinExistence type="predicted"/>
<dbReference type="AlphaFoldDB" id="A0A7W7NPU0"/>
<gene>
    <name evidence="3" type="ORF">HNP52_000234</name>
</gene>
<comment type="caution">
    <text evidence="3">The sequence shown here is derived from an EMBL/GenBank/DDBJ whole genome shotgun (WGS) entry which is preliminary data.</text>
</comment>
<dbReference type="GO" id="GO:0006352">
    <property type="term" value="P:DNA-templated transcription initiation"/>
    <property type="evidence" value="ECO:0007669"/>
    <property type="project" value="InterPro"/>
</dbReference>
<dbReference type="RefSeq" id="WP_184161315.1">
    <property type="nucleotide sequence ID" value="NZ_JACHLN010000001.1"/>
</dbReference>
<reference evidence="3 4" key="1">
    <citation type="submission" date="2020-08" db="EMBL/GenBank/DDBJ databases">
        <title>Functional genomics of gut bacteria from endangered species of beetles.</title>
        <authorList>
            <person name="Carlos-Shanley C."/>
        </authorList>
    </citation>
    <scope>NUCLEOTIDE SEQUENCE [LARGE SCALE GENOMIC DNA]</scope>
    <source>
        <strain evidence="3 4">S00224</strain>
    </source>
</reference>
<feature type="transmembrane region" description="Helical" evidence="1">
    <location>
        <begin position="111"/>
        <end position="131"/>
    </location>
</feature>
<accession>A0A7W7NPU0</accession>
<dbReference type="GO" id="GO:0016987">
    <property type="term" value="F:sigma factor activity"/>
    <property type="evidence" value="ECO:0007669"/>
    <property type="project" value="InterPro"/>
</dbReference>
<evidence type="ECO:0000259" key="2">
    <source>
        <dbReference type="PROSITE" id="PS50222"/>
    </source>
</evidence>
<feature type="domain" description="EF-hand" evidence="2">
    <location>
        <begin position="203"/>
        <end position="238"/>
    </location>
</feature>
<dbReference type="InterPro" id="IPR018247">
    <property type="entry name" value="EF_Hand_1_Ca_BS"/>
</dbReference>
<keyword evidence="4" id="KW-1185">Reference proteome</keyword>